<feature type="transmembrane region" description="Helical" evidence="2">
    <location>
        <begin position="31"/>
        <end position="57"/>
    </location>
</feature>
<feature type="transmembrane region" description="Helical" evidence="2">
    <location>
        <begin position="102"/>
        <end position="125"/>
    </location>
</feature>
<evidence type="ECO:0000313" key="4">
    <source>
        <dbReference type="Proteomes" id="UP001243717"/>
    </source>
</evidence>
<proteinExistence type="predicted"/>
<accession>A0ABU1AM65</accession>
<dbReference type="EMBL" id="JARXIC010000021">
    <property type="protein sequence ID" value="MDQ8195303.1"/>
    <property type="molecule type" value="Genomic_DNA"/>
</dbReference>
<feature type="transmembrane region" description="Helical" evidence="2">
    <location>
        <begin position="77"/>
        <end position="96"/>
    </location>
</feature>
<feature type="coiled-coil region" evidence="1">
    <location>
        <begin position="125"/>
        <end position="156"/>
    </location>
</feature>
<evidence type="ECO:0000256" key="1">
    <source>
        <dbReference type="SAM" id="Coils"/>
    </source>
</evidence>
<dbReference type="RefSeq" id="WP_308985759.1">
    <property type="nucleotide sequence ID" value="NZ_JARXIC010000021.1"/>
</dbReference>
<evidence type="ECO:0008006" key="5">
    <source>
        <dbReference type="Google" id="ProtNLM"/>
    </source>
</evidence>
<feature type="transmembrane region" description="Helical" evidence="2">
    <location>
        <begin position="7"/>
        <end position="25"/>
    </location>
</feature>
<keyword evidence="4" id="KW-1185">Reference proteome</keyword>
<sequence length="252" mass="28601">MKEKDKVIISSLVMLLAILWLGFAFHRSPRFAGSFWGGMLAVTGSFLMLIPLFYSFIKRIKVLRNWAKPYMSMRTMLAWHIYAGVIGPILVLLHTGHKFESVLGISVTAMTLIVVFSGFIGRYLLSSIGKEMKEKKAQLKELRAHYETTLSELRANPEAASAIKPFAGFFRRIYGSFLSSDTPITANQAIGYRAMKLAESIADLEYAITSHETLKNAFKKWLKLHITISMILYVLMALHVWASIHFGIRWFS</sequence>
<comment type="caution">
    <text evidence="3">The sequence shown here is derived from an EMBL/GenBank/DDBJ whole genome shotgun (WGS) entry which is preliminary data.</text>
</comment>
<keyword evidence="2" id="KW-0472">Membrane</keyword>
<gene>
    <name evidence="3" type="ORF">QEH59_12760</name>
</gene>
<keyword evidence="2" id="KW-0812">Transmembrane</keyword>
<name>A0ABU1AM65_9BACT</name>
<keyword evidence="2" id="KW-1133">Transmembrane helix</keyword>
<evidence type="ECO:0000313" key="3">
    <source>
        <dbReference type="EMBL" id="MDQ8195303.1"/>
    </source>
</evidence>
<reference evidence="3 4" key="1">
    <citation type="submission" date="2023-04" db="EMBL/GenBank/DDBJ databases">
        <title>A novel bacteria isolated from coastal sediment.</title>
        <authorList>
            <person name="Liu X.-J."/>
            <person name="Du Z.-J."/>
        </authorList>
    </citation>
    <scope>NUCLEOTIDE SEQUENCE [LARGE SCALE GENOMIC DNA]</scope>
    <source>
        <strain evidence="3 4">SDUM461004</strain>
    </source>
</reference>
<evidence type="ECO:0000256" key="2">
    <source>
        <dbReference type="SAM" id="Phobius"/>
    </source>
</evidence>
<feature type="transmembrane region" description="Helical" evidence="2">
    <location>
        <begin position="224"/>
        <end position="248"/>
    </location>
</feature>
<keyword evidence="1" id="KW-0175">Coiled coil</keyword>
<dbReference type="Proteomes" id="UP001243717">
    <property type="component" value="Unassembled WGS sequence"/>
</dbReference>
<protein>
    <recommendedName>
        <fullName evidence="5">Ferric reductase like transmembrane component</fullName>
    </recommendedName>
</protein>
<organism evidence="3 4">
    <name type="scientific">Thalassobacterium sedimentorum</name>
    <dbReference type="NCBI Taxonomy" id="3041258"/>
    <lineage>
        <taxon>Bacteria</taxon>
        <taxon>Pseudomonadati</taxon>
        <taxon>Verrucomicrobiota</taxon>
        <taxon>Opitutia</taxon>
        <taxon>Puniceicoccales</taxon>
        <taxon>Coraliomargaritaceae</taxon>
        <taxon>Thalassobacterium</taxon>
    </lineage>
</organism>